<sequence>MTSPEPLLIDVRSPGEYAGGYLDGAVNLPLDQLQAGIARVAPDLGQPIVLYCASGGRSGMGCMLLQQMGYRQVSNGGGIGMLAMSSQRPVRRL</sequence>
<dbReference type="OrthoDB" id="9814704at2"/>
<reference evidence="2 3" key="1">
    <citation type="submission" date="2019-09" db="EMBL/GenBank/DDBJ databases">
        <title>Draft genome sequences of 48 bacterial type strains from the CCUG.</title>
        <authorList>
            <person name="Tunovic T."/>
            <person name="Pineiro-Iglesias B."/>
            <person name="Unosson C."/>
            <person name="Inganas E."/>
            <person name="Ohlen M."/>
            <person name="Cardew S."/>
            <person name="Jensie-Markopoulos S."/>
            <person name="Salva-Serra F."/>
            <person name="Jaen-Luchoro D."/>
            <person name="Karlsson R."/>
            <person name="Svensson-Stadler L."/>
            <person name="Chun J."/>
            <person name="Moore E."/>
        </authorList>
    </citation>
    <scope>NUCLEOTIDE SEQUENCE [LARGE SCALE GENOMIC DNA]</scope>
    <source>
        <strain evidence="2 3">CCUG 30977</strain>
    </source>
</reference>
<keyword evidence="3" id="KW-1185">Reference proteome</keyword>
<dbReference type="RefSeq" id="WP_151125786.1">
    <property type="nucleotide sequence ID" value="NZ_CP088081.1"/>
</dbReference>
<evidence type="ECO:0000313" key="3">
    <source>
        <dbReference type="Proteomes" id="UP000430120"/>
    </source>
</evidence>
<comment type="caution">
    <text evidence="2">The sequence shown here is derived from an EMBL/GenBank/DDBJ whole genome shotgun (WGS) entry which is preliminary data.</text>
</comment>
<dbReference type="PROSITE" id="PS50206">
    <property type="entry name" value="RHODANESE_3"/>
    <property type="match status" value="1"/>
</dbReference>
<proteinExistence type="predicted"/>
<protein>
    <submittedName>
        <fullName evidence="2">Rhodanese-like domain-containing protein</fullName>
    </submittedName>
</protein>
<dbReference type="CDD" id="cd00158">
    <property type="entry name" value="RHOD"/>
    <property type="match status" value="1"/>
</dbReference>
<organism evidence="2 3">
    <name type="scientific">Ideonella dechloratans</name>
    <dbReference type="NCBI Taxonomy" id="36863"/>
    <lineage>
        <taxon>Bacteria</taxon>
        <taxon>Pseudomonadati</taxon>
        <taxon>Pseudomonadota</taxon>
        <taxon>Betaproteobacteria</taxon>
        <taxon>Burkholderiales</taxon>
        <taxon>Sphaerotilaceae</taxon>
        <taxon>Ideonella</taxon>
    </lineage>
</organism>
<dbReference type="SUPFAM" id="SSF52821">
    <property type="entry name" value="Rhodanese/Cell cycle control phosphatase"/>
    <property type="match status" value="1"/>
</dbReference>
<dbReference type="InterPro" id="IPR001763">
    <property type="entry name" value="Rhodanese-like_dom"/>
</dbReference>
<dbReference type="Gene3D" id="3.40.250.10">
    <property type="entry name" value="Rhodanese-like domain"/>
    <property type="match status" value="1"/>
</dbReference>
<dbReference type="PANTHER" id="PTHR44086">
    <property type="entry name" value="THIOSULFATE SULFURTRANSFERASE RDL2, MITOCHONDRIAL-RELATED"/>
    <property type="match status" value="1"/>
</dbReference>
<evidence type="ECO:0000259" key="1">
    <source>
        <dbReference type="PROSITE" id="PS50206"/>
    </source>
</evidence>
<evidence type="ECO:0000313" key="2">
    <source>
        <dbReference type="EMBL" id="KAB0574321.1"/>
    </source>
</evidence>
<dbReference type="GO" id="GO:0004792">
    <property type="term" value="F:thiosulfate-cyanide sulfurtransferase activity"/>
    <property type="evidence" value="ECO:0007669"/>
    <property type="project" value="TreeGrafter"/>
</dbReference>
<gene>
    <name evidence="2" type="ORF">F7Q92_19720</name>
</gene>
<accession>A0A643F983</accession>
<feature type="domain" description="Rhodanese" evidence="1">
    <location>
        <begin position="2"/>
        <end position="91"/>
    </location>
</feature>
<dbReference type="AlphaFoldDB" id="A0A643F983"/>
<dbReference type="PANTHER" id="PTHR44086:SF10">
    <property type="entry name" value="THIOSULFATE SULFURTRANSFERASE_RHODANESE-LIKE DOMAIN-CONTAINING PROTEIN 3"/>
    <property type="match status" value="1"/>
</dbReference>
<name>A0A643F983_IDEDE</name>
<dbReference type="Proteomes" id="UP000430120">
    <property type="component" value="Unassembled WGS sequence"/>
</dbReference>
<dbReference type="InterPro" id="IPR036873">
    <property type="entry name" value="Rhodanese-like_dom_sf"/>
</dbReference>
<dbReference type="Pfam" id="PF00581">
    <property type="entry name" value="Rhodanese"/>
    <property type="match status" value="1"/>
</dbReference>
<dbReference type="SMART" id="SM00450">
    <property type="entry name" value="RHOD"/>
    <property type="match status" value="1"/>
</dbReference>
<dbReference type="EMBL" id="VZPB01000077">
    <property type="protein sequence ID" value="KAB0574321.1"/>
    <property type="molecule type" value="Genomic_DNA"/>
</dbReference>